<dbReference type="Pfam" id="PF14322">
    <property type="entry name" value="SusD-like_3"/>
    <property type="match status" value="1"/>
</dbReference>
<evidence type="ECO:0000256" key="1">
    <source>
        <dbReference type="ARBA" id="ARBA00004442"/>
    </source>
</evidence>
<evidence type="ECO:0000259" key="7">
    <source>
        <dbReference type="Pfam" id="PF14322"/>
    </source>
</evidence>
<keyword evidence="3" id="KW-0732">Signal</keyword>
<dbReference type="Pfam" id="PF07980">
    <property type="entry name" value="SusD_RagB"/>
    <property type="match status" value="1"/>
</dbReference>
<dbReference type="InterPro" id="IPR011990">
    <property type="entry name" value="TPR-like_helical_dom_sf"/>
</dbReference>
<comment type="similarity">
    <text evidence="2">Belongs to the SusD family.</text>
</comment>
<organism evidence="8 9">
    <name type="scientific">Parabacteroides segnis</name>
    <dbReference type="NCBI Taxonomy" id="2763058"/>
    <lineage>
        <taxon>Bacteria</taxon>
        <taxon>Pseudomonadati</taxon>
        <taxon>Bacteroidota</taxon>
        <taxon>Bacteroidia</taxon>
        <taxon>Bacteroidales</taxon>
        <taxon>Tannerellaceae</taxon>
        <taxon>Parabacteroides</taxon>
    </lineage>
</organism>
<protein>
    <submittedName>
        <fullName evidence="8">RagB/SusD family nutrient uptake outer membrane protein</fullName>
    </submittedName>
</protein>
<evidence type="ECO:0000256" key="5">
    <source>
        <dbReference type="ARBA" id="ARBA00023237"/>
    </source>
</evidence>
<dbReference type="Proteomes" id="UP000644010">
    <property type="component" value="Unassembled WGS sequence"/>
</dbReference>
<evidence type="ECO:0000313" key="9">
    <source>
        <dbReference type="Proteomes" id="UP000644010"/>
    </source>
</evidence>
<dbReference type="PROSITE" id="PS51257">
    <property type="entry name" value="PROKAR_LIPOPROTEIN"/>
    <property type="match status" value="1"/>
</dbReference>
<keyword evidence="5" id="KW-0998">Cell outer membrane</keyword>
<gene>
    <name evidence="8" type="ORF">H8S77_01355</name>
</gene>
<dbReference type="InterPro" id="IPR033985">
    <property type="entry name" value="SusD-like_N"/>
</dbReference>
<evidence type="ECO:0000313" key="8">
    <source>
        <dbReference type="EMBL" id="MBC5641536.1"/>
    </source>
</evidence>
<proteinExistence type="inferred from homology"/>
<dbReference type="InterPro" id="IPR012944">
    <property type="entry name" value="SusD_RagB_dom"/>
</dbReference>
<evidence type="ECO:0000256" key="2">
    <source>
        <dbReference type="ARBA" id="ARBA00006275"/>
    </source>
</evidence>
<evidence type="ECO:0000256" key="4">
    <source>
        <dbReference type="ARBA" id="ARBA00023136"/>
    </source>
</evidence>
<reference evidence="8 9" key="1">
    <citation type="submission" date="2020-08" db="EMBL/GenBank/DDBJ databases">
        <title>Genome public.</title>
        <authorList>
            <person name="Liu C."/>
            <person name="Sun Q."/>
        </authorList>
    </citation>
    <scope>NUCLEOTIDE SEQUENCE [LARGE SCALE GENOMIC DNA]</scope>
    <source>
        <strain evidence="8 9">BX2</strain>
    </source>
</reference>
<accession>A0ABR7DVI1</accession>
<comment type="subcellular location">
    <subcellularLocation>
        <location evidence="1">Cell outer membrane</location>
    </subcellularLocation>
</comment>
<dbReference type="EMBL" id="JACOOI010000001">
    <property type="protein sequence ID" value="MBC5641536.1"/>
    <property type="molecule type" value="Genomic_DNA"/>
</dbReference>
<feature type="domain" description="SusD-like N-terminal" evidence="7">
    <location>
        <begin position="22"/>
        <end position="207"/>
    </location>
</feature>
<sequence>MLRKYFIIASTALFSLSSCVDLDVENPSNISSTDVWNDPALIQMYVNHLYIKLPGWDHNIYNNISDEARDNFPSSSPDLILKGEWNEASNPMDNWSFSYQYIRVANDFLMNITSAPVEEELKATTSAEVRFIRAMLYFDLIKRYGGVPLLTEPQDLNSDLEVPRNSLNDCFQFIIDEMNGIADDLPLNAERGKITKGAALSLKARTLLYLASPLYNENNDASKWQQAADAAKAIIDLGKYDLYPDLKQLWLDMSETHREIILERQYGMPDVSHGWDCAVKTLDLANGDAGHCSPLQELIDAFPMKNGKLINEEGSGYDPINPYEGRDDRFYADIAYNQAVVSGMQGGKLNRNYVLNIYQGGNDYDNPQGTPAYQIYTTYTGYMTVKAVDPNNEVYGYWYGSVQPWIIFRYAEILLDFAEAQNEATGPTPEIYAALNKIRKRAGITTDLQEGLSKEQMRELIRNERYVELCFEHHRYWDLRRWKLAETKLNNRNYTGVVITKEKDGTFSYKYEPVEAVPLVFSEKMYFMPIPQSEISKNSKLIQNPGWTD</sequence>
<dbReference type="Gene3D" id="1.25.40.390">
    <property type="match status" value="1"/>
</dbReference>
<evidence type="ECO:0000259" key="6">
    <source>
        <dbReference type="Pfam" id="PF07980"/>
    </source>
</evidence>
<name>A0ABR7DVI1_9BACT</name>
<keyword evidence="4" id="KW-0472">Membrane</keyword>
<comment type="caution">
    <text evidence="8">The sequence shown here is derived from an EMBL/GenBank/DDBJ whole genome shotgun (WGS) entry which is preliminary data.</text>
</comment>
<feature type="domain" description="RagB/SusD" evidence="6">
    <location>
        <begin position="285"/>
        <end position="547"/>
    </location>
</feature>
<evidence type="ECO:0000256" key="3">
    <source>
        <dbReference type="ARBA" id="ARBA00022729"/>
    </source>
</evidence>
<keyword evidence="9" id="KW-1185">Reference proteome</keyword>
<dbReference type="SUPFAM" id="SSF48452">
    <property type="entry name" value="TPR-like"/>
    <property type="match status" value="1"/>
</dbReference>
<dbReference type="RefSeq" id="WP_186957995.1">
    <property type="nucleotide sequence ID" value="NZ_JACOOI010000001.1"/>
</dbReference>